<protein>
    <submittedName>
        <fullName evidence="1">Uncharacterized protein</fullName>
    </submittedName>
</protein>
<evidence type="ECO:0000313" key="2">
    <source>
        <dbReference type="Proteomes" id="UP001367508"/>
    </source>
</evidence>
<dbReference type="EMBL" id="JAYMYQ010000001">
    <property type="protein sequence ID" value="KAK7360146.1"/>
    <property type="molecule type" value="Genomic_DNA"/>
</dbReference>
<reference evidence="1 2" key="1">
    <citation type="submission" date="2024-01" db="EMBL/GenBank/DDBJ databases">
        <title>The genomes of 5 underutilized Papilionoideae crops provide insights into root nodulation and disease resistanc.</title>
        <authorList>
            <person name="Jiang F."/>
        </authorList>
    </citation>
    <scope>NUCLEOTIDE SEQUENCE [LARGE SCALE GENOMIC DNA]</scope>
    <source>
        <strain evidence="1">LVBAO_FW01</strain>
        <tissue evidence="1">Leaves</tissue>
    </source>
</reference>
<keyword evidence="2" id="KW-1185">Reference proteome</keyword>
<accession>A0AAN9MUF8</accession>
<gene>
    <name evidence="1" type="ORF">VNO77_02125</name>
</gene>
<comment type="caution">
    <text evidence="1">The sequence shown here is derived from an EMBL/GenBank/DDBJ whole genome shotgun (WGS) entry which is preliminary data.</text>
</comment>
<organism evidence="1 2">
    <name type="scientific">Canavalia gladiata</name>
    <name type="common">Sword bean</name>
    <name type="synonym">Dolichos gladiatus</name>
    <dbReference type="NCBI Taxonomy" id="3824"/>
    <lineage>
        <taxon>Eukaryota</taxon>
        <taxon>Viridiplantae</taxon>
        <taxon>Streptophyta</taxon>
        <taxon>Embryophyta</taxon>
        <taxon>Tracheophyta</taxon>
        <taxon>Spermatophyta</taxon>
        <taxon>Magnoliopsida</taxon>
        <taxon>eudicotyledons</taxon>
        <taxon>Gunneridae</taxon>
        <taxon>Pentapetalae</taxon>
        <taxon>rosids</taxon>
        <taxon>fabids</taxon>
        <taxon>Fabales</taxon>
        <taxon>Fabaceae</taxon>
        <taxon>Papilionoideae</taxon>
        <taxon>50 kb inversion clade</taxon>
        <taxon>NPAAA clade</taxon>
        <taxon>indigoferoid/millettioid clade</taxon>
        <taxon>Phaseoleae</taxon>
        <taxon>Canavalia</taxon>
    </lineage>
</organism>
<proteinExistence type="predicted"/>
<name>A0AAN9MUF8_CANGL</name>
<sequence>MRKPREQSMHMEGFRGGERRCCRGEKRRGKENGMRAVARAMRSYNDFDHHGGSGGKIEYIREEGKLRDKRDFTMKQVTGGDVFGDALVGGAVECGDDQL</sequence>
<dbReference type="Proteomes" id="UP001367508">
    <property type="component" value="Unassembled WGS sequence"/>
</dbReference>
<dbReference type="AlphaFoldDB" id="A0AAN9MUF8"/>
<evidence type="ECO:0000313" key="1">
    <source>
        <dbReference type="EMBL" id="KAK7360146.1"/>
    </source>
</evidence>